<sequence>MHLIASNSTVDPPTDRLQLFAEWSNTTDVRVTAVGDVDMSTAREFTDYVFRRAGNCRHLTLDMTQVTFFDCAGISALECIEERCDEANVALEVEPAQCVSRVMSLCEQLCA</sequence>
<comment type="caution">
    <text evidence="2">The sequence shown here is derived from an EMBL/GenBank/DDBJ whole genome shotgun (WGS) entry which is preliminary data.</text>
</comment>
<dbReference type="STRING" id="1440774.Y900_005805"/>
<accession>A0A064CFL5</accession>
<keyword evidence="3" id="KW-1185">Reference proteome</keyword>
<evidence type="ECO:0000313" key="3">
    <source>
        <dbReference type="Proteomes" id="UP000022835"/>
    </source>
</evidence>
<dbReference type="Proteomes" id="UP000022835">
    <property type="component" value="Unassembled WGS sequence"/>
</dbReference>
<dbReference type="InterPro" id="IPR002645">
    <property type="entry name" value="STAS_dom"/>
</dbReference>
<proteinExistence type="predicted"/>
<dbReference type="eggNOG" id="COG1366">
    <property type="taxonomic scope" value="Bacteria"/>
</dbReference>
<protein>
    <recommendedName>
        <fullName evidence="1">STAS domain-containing protein</fullName>
    </recommendedName>
</protein>
<evidence type="ECO:0000313" key="2">
    <source>
        <dbReference type="EMBL" id="KDE98466.1"/>
    </source>
</evidence>
<dbReference type="OrthoDB" id="4284170at2"/>
<dbReference type="RefSeq" id="WP_157838232.1">
    <property type="nucleotide sequence ID" value="NZ_JALN02000001.1"/>
</dbReference>
<name>A0A064CFL5_9MYCO</name>
<dbReference type="CDD" id="cd07043">
    <property type="entry name" value="STAS_anti-anti-sigma_factors"/>
    <property type="match status" value="1"/>
</dbReference>
<organism evidence="2 3">
    <name type="scientific">Mycolicibacterium aromaticivorans JS19b1 = JCM 16368</name>
    <dbReference type="NCBI Taxonomy" id="1440774"/>
    <lineage>
        <taxon>Bacteria</taxon>
        <taxon>Bacillati</taxon>
        <taxon>Actinomycetota</taxon>
        <taxon>Actinomycetes</taxon>
        <taxon>Mycobacteriales</taxon>
        <taxon>Mycobacteriaceae</taxon>
        <taxon>Mycolicibacterium</taxon>
    </lineage>
</organism>
<dbReference type="Gene3D" id="3.30.750.24">
    <property type="entry name" value="STAS domain"/>
    <property type="match status" value="1"/>
</dbReference>
<dbReference type="AlphaFoldDB" id="A0A064CFL5"/>
<feature type="domain" description="STAS" evidence="1">
    <location>
        <begin position="35"/>
        <end position="93"/>
    </location>
</feature>
<dbReference type="InterPro" id="IPR036513">
    <property type="entry name" value="STAS_dom_sf"/>
</dbReference>
<reference evidence="2" key="1">
    <citation type="submission" date="2014-05" db="EMBL/GenBank/DDBJ databases">
        <title>Genome sequence of Mycobacterium aromaticivorans strain JS19b1T (= DSM 45407T).</title>
        <authorList>
            <person name="Kwak Y."/>
            <person name="Park G.-S."/>
            <person name="Li Q.X."/>
            <person name="Lee S.-E."/>
            <person name="Shin J.-H."/>
        </authorList>
    </citation>
    <scope>NUCLEOTIDE SEQUENCE [LARGE SCALE GENOMIC DNA]</scope>
    <source>
        <strain evidence="2">JS19b1</strain>
    </source>
</reference>
<evidence type="ECO:0000259" key="1">
    <source>
        <dbReference type="PROSITE" id="PS50801"/>
    </source>
</evidence>
<dbReference type="Pfam" id="PF01740">
    <property type="entry name" value="STAS"/>
    <property type="match status" value="1"/>
</dbReference>
<gene>
    <name evidence="2" type="ORF">Y900_005805</name>
</gene>
<dbReference type="EMBL" id="JALN02000001">
    <property type="protein sequence ID" value="KDE98466.1"/>
    <property type="molecule type" value="Genomic_DNA"/>
</dbReference>
<dbReference type="PROSITE" id="PS50801">
    <property type="entry name" value="STAS"/>
    <property type="match status" value="1"/>
</dbReference>
<dbReference type="SUPFAM" id="SSF52091">
    <property type="entry name" value="SpoIIaa-like"/>
    <property type="match status" value="1"/>
</dbReference>